<feature type="compositionally biased region" description="Low complexity" evidence="1">
    <location>
        <begin position="32"/>
        <end position="58"/>
    </location>
</feature>
<evidence type="ECO:0000313" key="2">
    <source>
        <dbReference type="EMBL" id="WUV48016.1"/>
    </source>
</evidence>
<reference evidence="2" key="1">
    <citation type="submission" date="2022-10" db="EMBL/GenBank/DDBJ databases">
        <title>The complete genomes of actinobacterial strains from the NBC collection.</title>
        <authorList>
            <person name="Joergensen T.S."/>
            <person name="Alvarez Arevalo M."/>
            <person name="Sterndorff E.B."/>
            <person name="Faurdal D."/>
            <person name="Vuksanovic O."/>
            <person name="Mourched A.-S."/>
            <person name="Charusanti P."/>
            <person name="Shaw S."/>
            <person name="Blin K."/>
            <person name="Weber T."/>
        </authorList>
    </citation>
    <scope>NUCLEOTIDE SEQUENCE</scope>
    <source>
        <strain evidence="2">NBC_01482</strain>
    </source>
</reference>
<protein>
    <recommendedName>
        <fullName evidence="4">PknH-like extracellular domain-containing protein</fullName>
    </recommendedName>
</protein>
<proteinExistence type="predicted"/>
<sequence>MIAVLAAVVALAVVGVVGVMVVLANSDDSDNAAAADSSESAAPPPSQQATGATPTPTEQSGPFADLQELPPLSVLGSTWQTGDEAKILSFGEWPFAFRAPADWNCFEGTYKKIPDALTWQCVSGVARGAVMNLVLRKCPSVCDEATKAEYTAAWLDEPQTAKSFDGNTKYVDTADDGRGRHTVDLSRFFAEEPGGAPVWQVGVGGHAPVGKDDGFLKALNDIVTQTQ</sequence>
<organism evidence="2 3">
    <name type="scientific">Nocardia vinacea</name>
    <dbReference type="NCBI Taxonomy" id="96468"/>
    <lineage>
        <taxon>Bacteria</taxon>
        <taxon>Bacillati</taxon>
        <taxon>Actinomycetota</taxon>
        <taxon>Actinomycetes</taxon>
        <taxon>Mycobacteriales</taxon>
        <taxon>Nocardiaceae</taxon>
        <taxon>Nocardia</taxon>
    </lineage>
</organism>
<evidence type="ECO:0000313" key="3">
    <source>
        <dbReference type="Proteomes" id="UP001432062"/>
    </source>
</evidence>
<evidence type="ECO:0000256" key="1">
    <source>
        <dbReference type="SAM" id="MobiDB-lite"/>
    </source>
</evidence>
<evidence type="ECO:0008006" key="4">
    <source>
        <dbReference type="Google" id="ProtNLM"/>
    </source>
</evidence>
<dbReference type="RefSeq" id="WP_327101044.1">
    <property type="nucleotide sequence ID" value="NZ_CP109149.1"/>
</dbReference>
<gene>
    <name evidence="2" type="ORF">OG563_07340</name>
</gene>
<keyword evidence="3" id="KW-1185">Reference proteome</keyword>
<feature type="region of interest" description="Disordered" evidence="1">
    <location>
        <begin position="32"/>
        <end position="61"/>
    </location>
</feature>
<dbReference type="EMBL" id="CP109441">
    <property type="protein sequence ID" value="WUV48016.1"/>
    <property type="molecule type" value="Genomic_DNA"/>
</dbReference>
<name>A0ABZ1YYB7_9NOCA</name>
<dbReference type="Proteomes" id="UP001432062">
    <property type="component" value="Chromosome"/>
</dbReference>
<accession>A0ABZ1YYB7</accession>